<keyword evidence="2" id="KW-1185">Reference proteome</keyword>
<proteinExistence type="predicted"/>
<sequence>MEFYPIATGRVPVQSCFENLTNRRRDKFGILSYQEVETAGSEFCDPLCKKSDYVFMEEKYEGGSNRRRYHEMLKGEKIKKASRIEESSRGIKLPQTKIEIEGSVEVHVEEEMSKEDFCEKCEKDECSKEKENDLEKNGRTKEMKEEKRENSKEELNVASSVTAAACHFSDYKVKKEPLEAWILRAFTGSETDDDLILCARGFLFYSLADICFPISPGIWFMAALGGARQIGGALVLVQIWAWSRIPALWPQLIMDI</sequence>
<evidence type="ECO:0000313" key="1">
    <source>
        <dbReference type="EMBL" id="KAI5681617.1"/>
    </source>
</evidence>
<dbReference type="Proteomes" id="UP001060085">
    <property type="component" value="Linkage Group LG01"/>
</dbReference>
<accession>A0ACC0C9R2</accession>
<name>A0ACC0C9R2_CATRO</name>
<organism evidence="1 2">
    <name type="scientific">Catharanthus roseus</name>
    <name type="common">Madagascar periwinkle</name>
    <name type="synonym">Vinca rosea</name>
    <dbReference type="NCBI Taxonomy" id="4058"/>
    <lineage>
        <taxon>Eukaryota</taxon>
        <taxon>Viridiplantae</taxon>
        <taxon>Streptophyta</taxon>
        <taxon>Embryophyta</taxon>
        <taxon>Tracheophyta</taxon>
        <taxon>Spermatophyta</taxon>
        <taxon>Magnoliopsida</taxon>
        <taxon>eudicotyledons</taxon>
        <taxon>Gunneridae</taxon>
        <taxon>Pentapetalae</taxon>
        <taxon>asterids</taxon>
        <taxon>lamiids</taxon>
        <taxon>Gentianales</taxon>
        <taxon>Apocynaceae</taxon>
        <taxon>Rauvolfioideae</taxon>
        <taxon>Vinceae</taxon>
        <taxon>Catharanthinae</taxon>
        <taxon>Catharanthus</taxon>
    </lineage>
</organism>
<evidence type="ECO:0000313" key="2">
    <source>
        <dbReference type="Proteomes" id="UP001060085"/>
    </source>
</evidence>
<gene>
    <name evidence="1" type="ORF">M9H77_02845</name>
</gene>
<protein>
    <submittedName>
        <fullName evidence="1">Uncharacterized protein</fullName>
    </submittedName>
</protein>
<comment type="caution">
    <text evidence="1">The sequence shown here is derived from an EMBL/GenBank/DDBJ whole genome shotgun (WGS) entry which is preliminary data.</text>
</comment>
<dbReference type="EMBL" id="CM044701">
    <property type="protein sequence ID" value="KAI5681617.1"/>
    <property type="molecule type" value="Genomic_DNA"/>
</dbReference>
<reference evidence="2" key="1">
    <citation type="journal article" date="2023" name="Nat. Plants">
        <title>Single-cell RNA sequencing provides a high-resolution roadmap for understanding the multicellular compartmentation of specialized metabolism.</title>
        <authorList>
            <person name="Sun S."/>
            <person name="Shen X."/>
            <person name="Li Y."/>
            <person name="Li Y."/>
            <person name="Wang S."/>
            <person name="Li R."/>
            <person name="Zhang H."/>
            <person name="Shen G."/>
            <person name="Guo B."/>
            <person name="Wei J."/>
            <person name="Xu J."/>
            <person name="St-Pierre B."/>
            <person name="Chen S."/>
            <person name="Sun C."/>
        </authorList>
    </citation>
    <scope>NUCLEOTIDE SEQUENCE [LARGE SCALE GENOMIC DNA]</scope>
</reference>